<protein>
    <recommendedName>
        <fullName evidence="5">Carbonic anhydrase</fullName>
        <ecNumber evidence="5">4.2.1.1</ecNumber>
    </recommendedName>
    <alternativeName>
        <fullName evidence="5">Carbonate dehydratase</fullName>
    </alternativeName>
</protein>
<comment type="caution">
    <text evidence="6">The sequence shown here is derived from an EMBL/GenBank/DDBJ whole genome shotgun (WGS) entry which is preliminary data.</text>
</comment>
<dbReference type="OrthoDB" id="10248475at2759"/>
<dbReference type="EC" id="4.2.1.1" evidence="5"/>
<comment type="similarity">
    <text evidence="1 5">Belongs to the beta-class carbonic anhydrase family.</text>
</comment>
<feature type="binding site" evidence="4">
    <location>
        <position position="13"/>
    </location>
    <ligand>
        <name>Zn(2+)</name>
        <dbReference type="ChEBI" id="CHEBI:29105"/>
    </ligand>
</feature>
<keyword evidence="5" id="KW-0456">Lyase</keyword>
<gene>
    <name evidence="6" type="ORF">BS47DRAFT_1310631</name>
</gene>
<comment type="catalytic activity">
    <reaction evidence="5">
        <text>hydrogencarbonate + H(+) = CO2 + H2O</text>
        <dbReference type="Rhea" id="RHEA:10748"/>
        <dbReference type="ChEBI" id="CHEBI:15377"/>
        <dbReference type="ChEBI" id="CHEBI:15378"/>
        <dbReference type="ChEBI" id="CHEBI:16526"/>
        <dbReference type="ChEBI" id="CHEBI:17544"/>
        <dbReference type="EC" id="4.2.1.1"/>
    </reaction>
</comment>
<name>A0A9P6ABA7_9AGAM</name>
<dbReference type="PANTHER" id="PTHR43175">
    <property type="entry name" value="CARBONIC ANHYDRASE"/>
    <property type="match status" value="1"/>
</dbReference>
<sequence>MRTPQILVLSCMDARIVPAQVLGIKDGDALVVRNAGGRAIDGLRSIVVAQQRLTTIDIRVLHHTRCGMLGPLATDDKMRGDLIKNPPKPNVSVDSIVQSVSFLGFDDVKQSVLDDVEFLKQHPLVFANSEISGWVYDIDAGGLAKRVV</sequence>
<organism evidence="6 7">
    <name type="scientific">Hydnum rufescens UP504</name>
    <dbReference type="NCBI Taxonomy" id="1448309"/>
    <lineage>
        <taxon>Eukaryota</taxon>
        <taxon>Fungi</taxon>
        <taxon>Dikarya</taxon>
        <taxon>Basidiomycota</taxon>
        <taxon>Agaricomycotina</taxon>
        <taxon>Agaricomycetes</taxon>
        <taxon>Cantharellales</taxon>
        <taxon>Hydnaceae</taxon>
        <taxon>Hydnum</taxon>
    </lineage>
</organism>
<feature type="binding site" evidence="4">
    <location>
        <position position="11"/>
    </location>
    <ligand>
        <name>Zn(2+)</name>
        <dbReference type="ChEBI" id="CHEBI:29105"/>
    </ligand>
</feature>
<comment type="function">
    <text evidence="5">Reversible hydration of carbon dioxide.</text>
</comment>
<dbReference type="Gene3D" id="3.40.1050.10">
    <property type="entry name" value="Carbonic anhydrase"/>
    <property type="match status" value="1"/>
</dbReference>
<dbReference type="AlphaFoldDB" id="A0A9P6ABA7"/>
<dbReference type="Pfam" id="PF00484">
    <property type="entry name" value="Pro_CA"/>
    <property type="match status" value="1"/>
</dbReference>
<evidence type="ECO:0000256" key="3">
    <source>
        <dbReference type="ARBA" id="ARBA00022833"/>
    </source>
</evidence>
<dbReference type="PANTHER" id="PTHR43175:SF3">
    <property type="entry name" value="CARBON DISULFIDE HYDROLASE"/>
    <property type="match status" value="1"/>
</dbReference>
<keyword evidence="7" id="KW-1185">Reference proteome</keyword>
<evidence type="ECO:0000256" key="4">
    <source>
        <dbReference type="PIRSR" id="PIRSR601765-1"/>
    </source>
</evidence>
<evidence type="ECO:0000256" key="1">
    <source>
        <dbReference type="ARBA" id="ARBA00006217"/>
    </source>
</evidence>
<comment type="cofactor">
    <cofactor evidence="4">
        <name>Zn(2+)</name>
        <dbReference type="ChEBI" id="CHEBI:29105"/>
    </cofactor>
    <text evidence="4">Binds 1 zinc ion per subunit.</text>
</comment>
<dbReference type="SMART" id="SM00947">
    <property type="entry name" value="Pro_CA"/>
    <property type="match status" value="1"/>
</dbReference>
<dbReference type="EMBL" id="MU129585">
    <property type="protein sequence ID" value="KAF9502819.1"/>
    <property type="molecule type" value="Genomic_DNA"/>
</dbReference>
<dbReference type="SUPFAM" id="SSF53056">
    <property type="entry name" value="beta-carbonic anhydrase, cab"/>
    <property type="match status" value="1"/>
</dbReference>
<dbReference type="GO" id="GO:0008270">
    <property type="term" value="F:zinc ion binding"/>
    <property type="evidence" value="ECO:0007669"/>
    <property type="project" value="UniProtKB-UniRule"/>
</dbReference>
<dbReference type="Proteomes" id="UP000886523">
    <property type="component" value="Unassembled WGS sequence"/>
</dbReference>
<evidence type="ECO:0000256" key="5">
    <source>
        <dbReference type="RuleBase" id="RU003956"/>
    </source>
</evidence>
<keyword evidence="2 4" id="KW-0479">Metal-binding</keyword>
<evidence type="ECO:0000313" key="6">
    <source>
        <dbReference type="EMBL" id="KAF9502819.1"/>
    </source>
</evidence>
<feature type="binding site" evidence="4">
    <location>
        <position position="63"/>
    </location>
    <ligand>
        <name>Zn(2+)</name>
        <dbReference type="ChEBI" id="CHEBI:29105"/>
    </ligand>
</feature>
<accession>A0A9P6ABA7</accession>
<reference evidence="6" key="1">
    <citation type="journal article" date="2020" name="Nat. Commun.">
        <title>Large-scale genome sequencing of mycorrhizal fungi provides insights into the early evolution of symbiotic traits.</title>
        <authorList>
            <person name="Miyauchi S."/>
            <person name="Kiss E."/>
            <person name="Kuo A."/>
            <person name="Drula E."/>
            <person name="Kohler A."/>
            <person name="Sanchez-Garcia M."/>
            <person name="Morin E."/>
            <person name="Andreopoulos B."/>
            <person name="Barry K.W."/>
            <person name="Bonito G."/>
            <person name="Buee M."/>
            <person name="Carver A."/>
            <person name="Chen C."/>
            <person name="Cichocki N."/>
            <person name="Clum A."/>
            <person name="Culley D."/>
            <person name="Crous P.W."/>
            <person name="Fauchery L."/>
            <person name="Girlanda M."/>
            <person name="Hayes R.D."/>
            <person name="Keri Z."/>
            <person name="LaButti K."/>
            <person name="Lipzen A."/>
            <person name="Lombard V."/>
            <person name="Magnuson J."/>
            <person name="Maillard F."/>
            <person name="Murat C."/>
            <person name="Nolan M."/>
            <person name="Ohm R.A."/>
            <person name="Pangilinan J."/>
            <person name="Pereira M.F."/>
            <person name="Perotto S."/>
            <person name="Peter M."/>
            <person name="Pfister S."/>
            <person name="Riley R."/>
            <person name="Sitrit Y."/>
            <person name="Stielow J.B."/>
            <person name="Szollosi G."/>
            <person name="Zifcakova L."/>
            <person name="Stursova M."/>
            <person name="Spatafora J.W."/>
            <person name="Tedersoo L."/>
            <person name="Vaario L.M."/>
            <person name="Yamada A."/>
            <person name="Yan M."/>
            <person name="Wang P."/>
            <person name="Xu J."/>
            <person name="Bruns T."/>
            <person name="Baldrian P."/>
            <person name="Vilgalys R."/>
            <person name="Dunand C."/>
            <person name="Henrissat B."/>
            <person name="Grigoriev I.V."/>
            <person name="Hibbett D."/>
            <person name="Nagy L.G."/>
            <person name="Martin F.M."/>
        </authorList>
    </citation>
    <scope>NUCLEOTIDE SEQUENCE</scope>
    <source>
        <strain evidence="6">UP504</strain>
    </source>
</reference>
<dbReference type="InterPro" id="IPR001765">
    <property type="entry name" value="Carbonic_anhydrase"/>
</dbReference>
<evidence type="ECO:0000313" key="7">
    <source>
        <dbReference type="Proteomes" id="UP000886523"/>
    </source>
</evidence>
<keyword evidence="3 4" id="KW-0862">Zinc</keyword>
<evidence type="ECO:0000256" key="2">
    <source>
        <dbReference type="ARBA" id="ARBA00022723"/>
    </source>
</evidence>
<dbReference type="GO" id="GO:0004089">
    <property type="term" value="F:carbonate dehydratase activity"/>
    <property type="evidence" value="ECO:0007669"/>
    <property type="project" value="UniProtKB-UniRule"/>
</dbReference>
<proteinExistence type="inferred from homology"/>
<dbReference type="InterPro" id="IPR036874">
    <property type="entry name" value="Carbonic_anhydrase_sf"/>
</dbReference>
<dbReference type="CDD" id="cd03379">
    <property type="entry name" value="beta_CA_cladeD"/>
    <property type="match status" value="1"/>
</dbReference>
<feature type="binding site" evidence="4">
    <location>
        <position position="66"/>
    </location>
    <ligand>
        <name>Zn(2+)</name>
        <dbReference type="ChEBI" id="CHEBI:29105"/>
    </ligand>
</feature>